<gene>
    <name evidence="2" type="ORF">M529_05910</name>
</gene>
<protein>
    <recommendedName>
        <fullName evidence="4">SH3b domain-containing protein</fullName>
    </recommendedName>
</protein>
<keyword evidence="3" id="KW-1185">Reference proteome</keyword>
<name>T0KI48_9SPHN</name>
<dbReference type="eggNOG" id="COG3807">
    <property type="taxonomic scope" value="Bacteria"/>
</dbReference>
<dbReference type="Pfam" id="PF06347">
    <property type="entry name" value="SH3_4"/>
    <property type="match status" value="2"/>
</dbReference>
<organism evidence="2 3">
    <name type="scientific">Sphingobium ummariense RL-3</name>
    <dbReference type="NCBI Taxonomy" id="1346791"/>
    <lineage>
        <taxon>Bacteria</taxon>
        <taxon>Pseudomonadati</taxon>
        <taxon>Pseudomonadota</taxon>
        <taxon>Alphaproteobacteria</taxon>
        <taxon>Sphingomonadales</taxon>
        <taxon>Sphingomonadaceae</taxon>
        <taxon>Sphingobium</taxon>
    </lineage>
</organism>
<evidence type="ECO:0000256" key="1">
    <source>
        <dbReference type="SAM" id="SignalP"/>
    </source>
</evidence>
<dbReference type="RefSeq" id="WP_021317101.1">
    <property type="nucleotide sequence ID" value="NZ_AUWY01000048.1"/>
</dbReference>
<proteinExistence type="predicted"/>
<dbReference type="PATRIC" id="fig|1346791.3.peg.1126"/>
<dbReference type="OrthoDB" id="9810773at2"/>
<dbReference type="Gene3D" id="2.30.30.40">
    <property type="entry name" value="SH3 Domains"/>
    <property type="match status" value="1"/>
</dbReference>
<keyword evidence="1" id="KW-0732">Signal</keyword>
<dbReference type="STRING" id="1346791.M529_05910"/>
<evidence type="ECO:0000313" key="2">
    <source>
        <dbReference type="EMBL" id="EQB33063.1"/>
    </source>
</evidence>
<comment type="caution">
    <text evidence="2">The sequence shown here is derived from an EMBL/GenBank/DDBJ whole genome shotgun (WGS) entry which is preliminary data.</text>
</comment>
<evidence type="ECO:0000313" key="3">
    <source>
        <dbReference type="Proteomes" id="UP000015523"/>
    </source>
</evidence>
<feature type="signal peptide" evidence="1">
    <location>
        <begin position="1"/>
        <end position="22"/>
    </location>
</feature>
<dbReference type="InterPro" id="IPR010466">
    <property type="entry name" value="DUF1058"/>
</dbReference>
<reference evidence="2 3" key="1">
    <citation type="journal article" date="2013" name="Genome Announc.">
        <title>Draft Genome Sequence of Sphingobium ummariense Strain RL-3, a Hexachlorocyclohexane-Degrading Bacterium.</title>
        <authorList>
            <person name="Kohli P."/>
            <person name="Dua A."/>
            <person name="Sangwan N."/>
            <person name="Oldach P."/>
            <person name="Khurana J.P."/>
            <person name="Lal R."/>
        </authorList>
    </citation>
    <scope>NUCLEOTIDE SEQUENCE [LARGE SCALE GENOMIC DNA]</scope>
    <source>
        <strain evidence="2 3">RL-3</strain>
    </source>
</reference>
<feature type="chain" id="PRO_5004566118" description="SH3b domain-containing protein" evidence="1">
    <location>
        <begin position="23"/>
        <end position="155"/>
    </location>
</feature>
<dbReference type="Proteomes" id="UP000015523">
    <property type="component" value="Unassembled WGS sequence"/>
</dbReference>
<dbReference type="EMBL" id="AUWY01000048">
    <property type="protein sequence ID" value="EQB33063.1"/>
    <property type="molecule type" value="Genomic_DNA"/>
</dbReference>
<evidence type="ECO:0008006" key="4">
    <source>
        <dbReference type="Google" id="ProtNLM"/>
    </source>
</evidence>
<accession>T0KI48</accession>
<dbReference type="AlphaFoldDB" id="T0KI48"/>
<sequence>MKGYLLAASMVATLMVAGNAVAAPTKQVPYWASISQDEARMRVGPSLDYPSSWIYRRRDLPVKVVQVLGQWRKVEDPDGTQGWMHVRLLSDTPTAIVRATVAPLRESASDGARALYRAEKGVVGRLSSCSGGWCVLDAHGQRGFVKAGDIWGAVE</sequence>